<evidence type="ECO:0000313" key="8">
    <source>
        <dbReference type="EMBL" id="OOO13690.1"/>
    </source>
</evidence>
<reference evidence="8 9" key="1">
    <citation type="submission" date="2016-10" db="EMBL/GenBank/DDBJ databases">
        <title>Genome sequencing of Aspergillus oryzae BCC7051.</title>
        <authorList>
            <person name="Thammarongtham C."/>
            <person name="Vorapreeda T."/>
            <person name="Nookaew I."/>
            <person name="Srisuk T."/>
            <person name="Land M."/>
            <person name="Jeennor S."/>
            <person name="Laoteng K."/>
        </authorList>
    </citation>
    <scope>NUCLEOTIDE SEQUENCE [LARGE SCALE GENOMIC DNA]</scope>
    <source>
        <strain evidence="8 9">BCC7051</strain>
    </source>
</reference>
<dbReference type="SMART" id="SM00835">
    <property type="entry name" value="Cupin_1"/>
    <property type="match status" value="1"/>
</dbReference>
<dbReference type="OrthoDB" id="1921208at2759"/>
<gene>
    <name evidence="8" type="ORF">OAory_01022850</name>
</gene>
<evidence type="ECO:0000256" key="1">
    <source>
        <dbReference type="ARBA" id="ARBA00004613"/>
    </source>
</evidence>
<keyword evidence="6" id="KW-0732">Signal</keyword>
<dbReference type="AlphaFoldDB" id="A0A1S9DXD6"/>
<evidence type="ECO:0000256" key="6">
    <source>
        <dbReference type="SAM" id="SignalP"/>
    </source>
</evidence>
<evidence type="ECO:0000259" key="7">
    <source>
        <dbReference type="SMART" id="SM00835"/>
    </source>
</evidence>
<feature type="domain" description="Cupin type-1" evidence="7">
    <location>
        <begin position="52"/>
        <end position="208"/>
    </location>
</feature>
<dbReference type="VEuPathDB" id="FungiDB:AO090023000017"/>
<evidence type="ECO:0000256" key="3">
    <source>
        <dbReference type="ARBA" id="ARBA00022525"/>
    </source>
</evidence>
<organism evidence="8 9">
    <name type="scientific">Aspergillus oryzae</name>
    <name type="common">Yellow koji mold</name>
    <dbReference type="NCBI Taxonomy" id="5062"/>
    <lineage>
        <taxon>Eukaryota</taxon>
        <taxon>Fungi</taxon>
        <taxon>Dikarya</taxon>
        <taxon>Ascomycota</taxon>
        <taxon>Pezizomycotina</taxon>
        <taxon>Eurotiomycetes</taxon>
        <taxon>Eurotiomycetidae</taxon>
        <taxon>Eurotiales</taxon>
        <taxon>Aspergillaceae</taxon>
        <taxon>Aspergillus</taxon>
        <taxon>Aspergillus subgen. Circumdati</taxon>
    </lineage>
</organism>
<keyword evidence="5" id="KW-0464">Manganese</keyword>
<comment type="similarity">
    <text evidence="2">Belongs to the germin family.</text>
</comment>
<evidence type="ECO:0000313" key="9">
    <source>
        <dbReference type="Proteomes" id="UP000190312"/>
    </source>
</evidence>
<dbReference type="VEuPathDB" id="FungiDB:AO090020000714"/>
<feature type="chain" id="PRO_5013023975" description="Cupin type-1 domain-containing protein" evidence="6">
    <location>
        <begin position="24"/>
        <end position="412"/>
    </location>
</feature>
<dbReference type="EMBL" id="MKZY01000001">
    <property type="protein sequence ID" value="OOO13690.1"/>
    <property type="molecule type" value="Genomic_DNA"/>
</dbReference>
<dbReference type="Gene3D" id="2.60.120.10">
    <property type="entry name" value="Jelly Rolls"/>
    <property type="match status" value="1"/>
</dbReference>
<dbReference type="Pfam" id="PF00190">
    <property type="entry name" value="Cupin_1"/>
    <property type="match status" value="1"/>
</dbReference>
<keyword evidence="4" id="KW-0479">Metal-binding</keyword>
<evidence type="ECO:0000256" key="4">
    <source>
        <dbReference type="ARBA" id="ARBA00022723"/>
    </source>
</evidence>
<dbReference type="Pfam" id="PF12311">
    <property type="entry name" value="DUF3632"/>
    <property type="match status" value="1"/>
</dbReference>
<dbReference type="InterPro" id="IPR001929">
    <property type="entry name" value="Germin"/>
</dbReference>
<accession>A0A1S9DXD6</accession>
<comment type="subcellular location">
    <subcellularLocation>
        <location evidence="1">Secreted</location>
    </subcellularLocation>
</comment>
<proteinExistence type="inferred from homology"/>
<feature type="signal peptide" evidence="6">
    <location>
        <begin position="1"/>
        <end position="23"/>
    </location>
</feature>
<dbReference type="SUPFAM" id="SSF51182">
    <property type="entry name" value="RmlC-like cupins"/>
    <property type="match status" value="1"/>
</dbReference>
<dbReference type="CDD" id="cd02241">
    <property type="entry name" value="cupin_OxOx"/>
    <property type="match status" value="1"/>
</dbReference>
<dbReference type="InterPro" id="IPR014710">
    <property type="entry name" value="RmlC-like_jellyroll"/>
</dbReference>
<dbReference type="Proteomes" id="UP000190312">
    <property type="component" value="Unassembled WGS sequence"/>
</dbReference>
<dbReference type="GO" id="GO:0005576">
    <property type="term" value="C:extracellular region"/>
    <property type="evidence" value="ECO:0007669"/>
    <property type="project" value="UniProtKB-SubCell"/>
</dbReference>
<protein>
    <recommendedName>
        <fullName evidence="7">Cupin type-1 domain-containing protein</fullName>
    </recommendedName>
</protein>
<comment type="caution">
    <text evidence="8">The sequence shown here is derived from an EMBL/GenBank/DDBJ whole genome shotgun (WGS) entry which is preliminary data.</text>
</comment>
<dbReference type="InterPro" id="IPR006045">
    <property type="entry name" value="Cupin_1"/>
</dbReference>
<dbReference type="GO" id="GO:0030145">
    <property type="term" value="F:manganese ion binding"/>
    <property type="evidence" value="ECO:0007669"/>
    <property type="project" value="InterPro"/>
</dbReference>
<evidence type="ECO:0000256" key="5">
    <source>
        <dbReference type="ARBA" id="ARBA00023211"/>
    </source>
</evidence>
<dbReference type="PANTHER" id="PTHR31238">
    <property type="entry name" value="GERMIN-LIKE PROTEIN SUBFAMILY 3 MEMBER 3"/>
    <property type="match status" value="1"/>
</dbReference>
<name>A0A1S9DXD6_ASPOZ</name>
<evidence type="ECO:0000256" key="2">
    <source>
        <dbReference type="ARBA" id="ARBA00007456"/>
    </source>
</evidence>
<dbReference type="FunFam" id="2.60.120.10:FF:000150">
    <property type="entry name" value="Spherulin, putative"/>
    <property type="match status" value="1"/>
</dbReference>
<dbReference type="InterPro" id="IPR022085">
    <property type="entry name" value="OpdG"/>
</dbReference>
<dbReference type="InterPro" id="IPR011051">
    <property type="entry name" value="RmlC_Cupin_sf"/>
</dbReference>
<keyword evidence="3" id="KW-0964">Secreted</keyword>
<sequence>MVSTSALRSVAAVMIALAIPASAAPQPVSKRSTSELSLTAQLRLADTAIERYQLLPKDEDFVFNFTASEVPVATSQIFPALVGTGASFSIGELPACSMSFLHLHPRATELFALTSGRVLSEMVPEAGVLDSEGKQRVIRVELGPGMVTIYPAGSFHTQVNPDCEPANFAAAFNSDEFAVGLVAAETFSLSDDVIAATFGQSIAGEDIETVRNAIPTTMAIKVEECLKKCDADHSFNATTRDQERRGFSNASTFTTKLYLRIPRPNKFGYFIGFGSQVLRKTQDSAPCEKFHHPRIEGYIEEAEEDWWYNKLCDEELEVMDIRTLNGFVPAAAVWIEYCGKEIHDKGGYIDQEIPAWDKWTGPAGWSKEPWAFWKERFEWISTVTALDRQTRKIATKPVEQMTSIERGEDGII</sequence>